<comment type="subcellular location">
    <subcellularLocation>
        <location evidence="1 13">Cytoplasm</location>
    </subcellularLocation>
</comment>
<evidence type="ECO:0000256" key="8">
    <source>
        <dbReference type="ARBA" id="ARBA00022833"/>
    </source>
</evidence>
<dbReference type="AlphaFoldDB" id="A0A9X2L6B3"/>
<comment type="pathway">
    <text evidence="13">Lipid metabolism; malonyl-CoA biosynthesis; malonyl-CoA from acetyl-CoA: step 1/1.</text>
</comment>
<protein>
    <recommendedName>
        <fullName evidence="13">Acetyl-coenzyme A carboxylase carboxyl transferase subunit beta</fullName>
        <shortName evidence="13">ACCase subunit beta</shortName>
        <shortName evidence="13">Acetyl-CoA carboxylase carboxyltransferase subunit beta</shortName>
        <ecNumber evidence="13">2.1.3.15</ecNumber>
    </recommendedName>
</protein>
<evidence type="ECO:0000256" key="5">
    <source>
        <dbReference type="ARBA" id="ARBA00022741"/>
    </source>
</evidence>
<dbReference type="PANTHER" id="PTHR42995">
    <property type="entry name" value="ACETYL-COENZYME A CARBOXYLASE CARBOXYL TRANSFERASE SUBUNIT BETA, CHLOROPLASTIC"/>
    <property type="match status" value="1"/>
</dbReference>
<comment type="function">
    <text evidence="12 13">Component of the acetyl coenzyme A carboxylase (ACC) complex. Biotin carboxylase (BC) catalyzes the carboxylation of biotin on its carrier protein (BCCP) and then the CO(2) group is transferred by the transcarboxylase to acetyl-CoA to form malonyl-CoA.</text>
</comment>
<dbReference type="GO" id="GO:0016743">
    <property type="term" value="F:carboxyl- or carbamoyltransferase activity"/>
    <property type="evidence" value="ECO:0007669"/>
    <property type="project" value="UniProtKB-UniRule"/>
</dbReference>
<dbReference type="GO" id="GO:2001295">
    <property type="term" value="P:malonyl-CoA biosynthetic process"/>
    <property type="evidence" value="ECO:0007669"/>
    <property type="project" value="UniProtKB-UniRule"/>
</dbReference>
<keyword evidence="11 13" id="KW-0275">Fatty acid biosynthesis</keyword>
<dbReference type="InterPro" id="IPR000438">
    <property type="entry name" value="Acetyl_CoA_COase_Trfase_b_su"/>
</dbReference>
<evidence type="ECO:0000256" key="3">
    <source>
        <dbReference type="ARBA" id="ARBA00022679"/>
    </source>
</evidence>
<dbReference type="NCBIfam" id="TIGR00515">
    <property type="entry name" value="accD"/>
    <property type="match status" value="1"/>
</dbReference>
<gene>
    <name evidence="13 16" type="primary">accD</name>
    <name evidence="16" type="ORF">NOG11_00665</name>
</gene>
<keyword evidence="5 13" id="KW-0547">Nucleotide-binding</keyword>
<comment type="cofactor">
    <cofactor evidence="13">
        <name>Zn(2+)</name>
        <dbReference type="ChEBI" id="CHEBI:29105"/>
    </cofactor>
    <text evidence="13">Binds 1 zinc ion per subunit.</text>
</comment>
<dbReference type="InterPro" id="IPR029045">
    <property type="entry name" value="ClpP/crotonase-like_dom_sf"/>
</dbReference>
<dbReference type="RefSeq" id="WP_256617693.1">
    <property type="nucleotide sequence ID" value="NZ_JANIBC010000001.1"/>
</dbReference>
<evidence type="ECO:0000256" key="9">
    <source>
        <dbReference type="ARBA" id="ARBA00022840"/>
    </source>
</evidence>
<keyword evidence="9 13" id="KW-0067">ATP-binding</keyword>
<dbReference type="GO" id="GO:0005524">
    <property type="term" value="F:ATP binding"/>
    <property type="evidence" value="ECO:0007669"/>
    <property type="project" value="UniProtKB-KW"/>
</dbReference>
<dbReference type="PROSITE" id="PS50980">
    <property type="entry name" value="COA_CT_NTER"/>
    <property type="match status" value="1"/>
</dbReference>
<dbReference type="GO" id="GO:0008270">
    <property type="term" value="F:zinc ion binding"/>
    <property type="evidence" value="ECO:0007669"/>
    <property type="project" value="UniProtKB-UniRule"/>
</dbReference>
<feature type="region of interest" description="Disordered" evidence="14">
    <location>
        <begin position="290"/>
        <end position="311"/>
    </location>
</feature>
<feature type="zinc finger region" description="C4-type" evidence="13">
    <location>
        <begin position="30"/>
        <end position="52"/>
    </location>
</feature>
<evidence type="ECO:0000256" key="13">
    <source>
        <dbReference type="HAMAP-Rule" id="MF_01395"/>
    </source>
</evidence>
<evidence type="ECO:0000256" key="11">
    <source>
        <dbReference type="ARBA" id="ARBA00023160"/>
    </source>
</evidence>
<organism evidence="16 17">
    <name type="scientific">Parvularcula maris</name>
    <dbReference type="NCBI Taxonomy" id="2965077"/>
    <lineage>
        <taxon>Bacteria</taxon>
        <taxon>Pseudomonadati</taxon>
        <taxon>Pseudomonadota</taxon>
        <taxon>Alphaproteobacteria</taxon>
        <taxon>Parvularculales</taxon>
        <taxon>Parvularculaceae</taxon>
        <taxon>Parvularcula</taxon>
    </lineage>
</organism>
<evidence type="ECO:0000259" key="15">
    <source>
        <dbReference type="PROSITE" id="PS50980"/>
    </source>
</evidence>
<dbReference type="EC" id="2.1.3.15" evidence="13"/>
<dbReference type="InterPro" id="IPR041010">
    <property type="entry name" value="Znf-ACC"/>
</dbReference>
<dbReference type="GO" id="GO:0006633">
    <property type="term" value="P:fatty acid biosynthetic process"/>
    <property type="evidence" value="ECO:0007669"/>
    <property type="project" value="UniProtKB-KW"/>
</dbReference>
<comment type="subunit">
    <text evidence="13">Acetyl-CoA carboxylase is a heterohexamer composed of biotin carboxyl carrier protein (AccB), biotin carboxylase (AccC) and two subunits each of ACCase subunit alpha (AccA) and ACCase subunit beta (AccD).</text>
</comment>
<dbReference type="PRINTS" id="PR01070">
    <property type="entry name" value="ACCCTRFRASEB"/>
</dbReference>
<dbReference type="SUPFAM" id="SSF52096">
    <property type="entry name" value="ClpP/crotonase"/>
    <property type="match status" value="1"/>
</dbReference>
<feature type="binding site" evidence="13">
    <location>
        <position position="49"/>
    </location>
    <ligand>
        <name>Zn(2+)</name>
        <dbReference type="ChEBI" id="CHEBI:29105"/>
    </ligand>
</feature>
<keyword evidence="17" id="KW-1185">Reference proteome</keyword>
<keyword evidence="10 13" id="KW-0443">Lipid metabolism</keyword>
<dbReference type="Pfam" id="PF01039">
    <property type="entry name" value="Carboxyl_trans"/>
    <property type="match status" value="1"/>
</dbReference>
<evidence type="ECO:0000256" key="12">
    <source>
        <dbReference type="ARBA" id="ARBA00025280"/>
    </source>
</evidence>
<dbReference type="InterPro" id="IPR011762">
    <property type="entry name" value="COA_CT_N"/>
</dbReference>
<evidence type="ECO:0000256" key="14">
    <source>
        <dbReference type="SAM" id="MobiDB-lite"/>
    </source>
</evidence>
<comment type="similarity">
    <text evidence="13">Belongs to the AccD/PCCB family.</text>
</comment>
<dbReference type="EMBL" id="JANIBC010000001">
    <property type="protein sequence ID" value="MCQ8183889.1"/>
    <property type="molecule type" value="Genomic_DNA"/>
</dbReference>
<comment type="caution">
    <text evidence="16">The sequence shown here is derived from an EMBL/GenBank/DDBJ whole genome shotgun (WGS) entry which is preliminary data.</text>
</comment>
<feature type="binding site" evidence="13">
    <location>
        <position position="52"/>
    </location>
    <ligand>
        <name>Zn(2+)</name>
        <dbReference type="ChEBI" id="CHEBI:29105"/>
    </ligand>
</feature>
<evidence type="ECO:0000256" key="10">
    <source>
        <dbReference type="ARBA" id="ARBA00023098"/>
    </source>
</evidence>
<evidence type="ECO:0000256" key="6">
    <source>
        <dbReference type="ARBA" id="ARBA00022771"/>
    </source>
</evidence>
<dbReference type="Gene3D" id="3.90.226.10">
    <property type="entry name" value="2-enoyl-CoA Hydratase, Chain A, domain 1"/>
    <property type="match status" value="1"/>
</dbReference>
<keyword evidence="2 13" id="KW-0444">Lipid biosynthesis</keyword>
<reference evidence="16" key="1">
    <citation type="submission" date="2022-07" db="EMBL/GenBank/DDBJ databases">
        <title>Parvularcula maris sp. nov., an algicidal bacterium isolated from seawater.</title>
        <authorList>
            <person name="Li F."/>
        </authorList>
    </citation>
    <scope>NUCLEOTIDE SEQUENCE</scope>
    <source>
        <strain evidence="16">BGMRC 0090</strain>
    </source>
</reference>
<evidence type="ECO:0000256" key="2">
    <source>
        <dbReference type="ARBA" id="ARBA00022516"/>
    </source>
</evidence>
<evidence type="ECO:0000313" key="16">
    <source>
        <dbReference type="EMBL" id="MCQ8183889.1"/>
    </source>
</evidence>
<dbReference type="PANTHER" id="PTHR42995:SF5">
    <property type="entry name" value="ACETYL-COENZYME A CARBOXYLASE CARBOXYL TRANSFERASE SUBUNIT BETA, CHLOROPLASTIC"/>
    <property type="match status" value="1"/>
</dbReference>
<name>A0A9X2L6B3_9PROT</name>
<evidence type="ECO:0000256" key="1">
    <source>
        <dbReference type="ARBA" id="ARBA00004496"/>
    </source>
</evidence>
<keyword evidence="16" id="KW-0436">Ligase</keyword>
<keyword evidence="4 13" id="KW-0479">Metal-binding</keyword>
<evidence type="ECO:0000313" key="17">
    <source>
        <dbReference type="Proteomes" id="UP001142610"/>
    </source>
</evidence>
<sequence>MSWLDDITPPGIKKMFRQQDDKSDALWTKCPSCEQMTYGKDLEAEEMVCPSCGFHHPLPAGARLNSLLGEKWERIELPHTADDPLKFRDTKPYVARLKDYRKRTGERDALLVGRGRIGERAAVVAVQNFRFMGGSMGTAIGEGLLAAADAAVEARAALIVVTASGGARMQEGILSLMQMPRSTIAVQKLREAGLPYIVVLTNPTTGGVTASYAMLGDIHLAEPGALIGFAGPRVIEQTIREKLPEDFQKSEYLREKGMVDRVTDRRQMTAELGAILSVLMAPEAVIEAANDDEGEASVEDEAVAELPEAAE</sequence>
<accession>A0A9X2L6B3</accession>
<evidence type="ECO:0000256" key="4">
    <source>
        <dbReference type="ARBA" id="ARBA00022723"/>
    </source>
</evidence>
<feature type="binding site" evidence="13">
    <location>
        <position position="30"/>
    </location>
    <ligand>
        <name>Zn(2+)</name>
        <dbReference type="ChEBI" id="CHEBI:29105"/>
    </ligand>
</feature>
<evidence type="ECO:0000256" key="7">
    <source>
        <dbReference type="ARBA" id="ARBA00022832"/>
    </source>
</evidence>
<dbReference type="GO" id="GO:0009329">
    <property type="term" value="C:acetate CoA-transferase complex"/>
    <property type="evidence" value="ECO:0007669"/>
    <property type="project" value="TreeGrafter"/>
</dbReference>
<proteinExistence type="inferred from homology"/>
<keyword evidence="13" id="KW-0963">Cytoplasm</keyword>
<keyword evidence="6 13" id="KW-0863">Zinc-finger</keyword>
<dbReference type="HAMAP" id="MF_01395">
    <property type="entry name" value="AcetylCoA_CT_beta"/>
    <property type="match status" value="1"/>
</dbReference>
<feature type="domain" description="CoA carboxyltransferase N-terminal" evidence="15">
    <location>
        <begin position="26"/>
        <end position="294"/>
    </location>
</feature>
<keyword evidence="7 13" id="KW-0276">Fatty acid metabolism</keyword>
<keyword evidence="8 13" id="KW-0862">Zinc</keyword>
<dbReference type="GO" id="GO:0003989">
    <property type="term" value="F:acetyl-CoA carboxylase activity"/>
    <property type="evidence" value="ECO:0007669"/>
    <property type="project" value="InterPro"/>
</dbReference>
<comment type="catalytic activity">
    <reaction evidence="13">
        <text>N(6)-carboxybiotinyl-L-lysyl-[protein] + acetyl-CoA = N(6)-biotinyl-L-lysyl-[protein] + malonyl-CoA</text>
        <dbReference type="Rhea" id="RHEA:54728"/>
        <dbReference type="Rhea" id="RHEA-COMP:10505"/>
        <dbReference type="Rhea" id="RHEA-COMP:10506"/>
        <dbReference type="ChEBI" id="CHEBI:57288"/>
        <dbReference type="ChEBI" id="CHEBI:57384"/>
        <dbReference type="ChEBI" id="CHEBI:83144"/>
        <dbReference type="ChEBI" id="CHEBI:83145"/>
        <dbReference type="EC" id="2.1.3.15"/>
    </reaction>
</comment>
<feature type="binding site" evidence="13">
    <location>
        <position position="33"/>
    </location>
    <ligand>
        <name>Zn(2+)</name>
        <dbReference type="ChEBI" id="CHEBI:29105"/>
    </ligand>
</feature>
<dbReference type="Proteomes" id="UP001142610">
    <property type="component" value="Unassembled WGS sequence"/>
</dbReference>
<keyword evidence="3 13" id="KW-0808">Transferase</keyword>
<dbReference type="Pfam" id="PF17848">
    <property type="entry name" value="Zn_ribbon_ACC"/>
    <property type="match status" value="1"/>
</dbReference>
<dbReference type="InterPro" id="IPR034733">
    <property type="entry name" value="AcCoA_carboxyl_beta"/>
</dbReference>